<feature type="transmembrane region" description="Helical" evidence="7">
    <location>
        <begin position="686"/>
        <end position="712"/>
    </location>
</feature>
<dbReference type="RefSeq" id="XP_028477959.1">
    <property type="nucleotide sequence ID" value="XM_028621507.1"/>
</dbReference>
<comment type="caution">
    <text evidence="8">The sequence shown here is derived from an EMBL/GenBank/DDBJ whole genome shotgun (WGS) entry which is preliminary data.</text>
</comment>
<dbReference type="PANTHER" id="PTHR13317">
    <property type="entry name" value="TRANSMEMBRANE ANTERIOR POSTERIOR TRANSFORMATION PROTEIN 1 HOMOLOG"/>
    <property type="match status" value="1"/>
</dbReference>
<dbReference type="EMBL" id="RSCE01000003">
    <property type="protein sequence ID" value="RSH84511.1"/>
    <property type="molecule type" value="Genomic_DNA"/>
</dbReference>
<dbReference type="PANTHER" id="PTHR13317:SF4">
    <property type="entry name" value="TRANSMEMBRANE ANTERIOR POSTERIOR TRANSFORMATION PROTEIN 1 HOMOLOG"/>
    <property type="match status" value="1"/>
</dbReference>
<feature type="transmembrane region" description="Helical" evidence="7">
    <location>
        <begin position="455"/>
        <end position="477"/>
    </location>
</feature>
<dbReference type="GO" id="GO:0005789">
    <property type="term" value="C:endoplasmic reticulum membrane"/>
    <property type="evidence" value="ECO:0007669"/>
    <property type="project" value="TreeGrafter"/>
</dbReference>
<comment type="subcellular location">
    <subcellularLocation>
        <location evidence="1">Membrane</location>
        <topology evidence="1">Multi-pass membrane protein</topology>
    </subcellularLocation>
</comment>
<evidence type="ECO:0008006" key="10">
    <source>
        <dbReference type="Google" id="ProtNLM"/>
    </source>
</evidence>
<evidence type="ECO:0000256" key="7">
    <source>
        <dbReference type="SAM" id="Phobius"/>
    </source>
</evidence>
<accession>A0A427Y085</accession>
<feature type="transmembrane region" description="Helical" evidence="7">
    <location>
        <begin position="562"/>
        <end position="583"/>
    </location>
</feature>
<feature type="compositionally biased region" description="Basic and acidic residues" evidence="6">
    <location>
        <begin position="785"/>
        <end position="823"/>
    </location>
</feature>
<keyword evidence="5 7" id="KW-0472">Membrane</keyword>
<keyword evidence="4 7" id="KW-1133">Transmembrane helix</keyword>
<keyword evidence="3 7" id="KW-0812">Transmembrane</keyword>
<evidence type="ECO:0000256" key="2">
    <source>
        <dbReference type="ARBA" id="ARBA00008803"/>
    </source>
</evidence>
<dbReference type="OrthoDB" id="29023at2759"/>
<sequence>MDDWVEHPQPRRASSGSVPHTSRRSSRSGSWDPGLDTAVSVLHTHGVNVTQVLEEGHEAEASALDTNLDDLDDLVDLPTSASIASPQALDLDLGERDRDMDMDDEYDLGERTYSSLPPSPRAEASAEFGLERSLDLSELHGAFHAQGIKMASNLAGSLSPRRDIMRRGSLTLERESASAGEEDEQFWPARSRRQTLENGDRPSNAFNTITTSSTTVTHSVLEVHEEGEEPTSPTSPVRRDDDDTPSVSSPDLLSPLESPLQSPRVGVPPNLPFDRSKEGLSLWDLLRDEDAADQWEGWIADGKWERIANFLAVPLAVEKVTMFGALLCLDGFLYNFTILPIRALFAVERIFKRVITGQPITPIPPAHLQSLLRLALLVIPALILMVGTDASKMYHSVRGQDTIKLYVIFNALEIGDRLCCAFGQDVLDTLFARATLTYRAENRKKWRKREHVRPVFYFTLSLAYVLVHALVFFYMLISLNVAINSYDYTLISLLISNQFVEIKGSVFKKFEKENLFQIMCADIVERFQLGLMLSVIAVRNMIEMSGSDLAFLPRSFARGKSLIESILWPVLFVLASEVVVDWLKHAFISKFNHVRATVYGRFMDVLAKDVLLAGTISSRDGRTKRKHPILLDQSPLVVRRLGIASVPLAVLVIRICAQIVGMLTMHTSEAVDGELSSDWIWTSLKWAAGILIAVALWGCLVAIKILLGLGLLSFSALRQAGMEEREADDAVNDFGRTSVGESKEETAYHKSTSRYLSRDEDDLPQYPSAPVASVSTPLESTPRPKRAELGEKGGREGNEDGDKAGVKKDKAGGEKGGKKKWRLEEVERWTMVKRIW</sequence>
<feature type="compositionally biased region" description="Low complexity" evidence="6">
    <location>
        <begin position="208"/>
        <end position="220"/>
    </location>
</feature>
<proteinExistence type="inferred from homology"/>
<reference evidence="8 9" key="1">
    <citation type="submission" date="2018-11" db="EMBL/GenBank/DDBJ databases">
        <title>Genome sequence of Apiotrichum porosum DSM 27194.</title>
        <authorList>
            <person name="Aliyu H."/>
            <person name="Gorte O."/>
            <person name="Ochsenreither K."/>
        </authorList>
    </citation>
    <scope>NUCLEOTIDE SEQUENCE [LARGE SCALE GENOMIC DNA]</scope>
    <source>
        <strain evidence="8 9">DSM 27194</strain>
    </source>
</reference>
<gene>
    <name evidence="8" type="ORF">EHS24_006033</name>
</gene>
<feature type="compositionally biased region" description="Low complexity" evidence="6">
    <location>
        <begin position="245"/>
        <end position="263"/>
    </location>
</feature>
<evidence type="ECO:0000313" key="8">
    <source>
        <dbReference type="EMBL" id="RSH84511.1"/>
    </source>
</evidence>
<dbReference type="Proteomes" id="UP000279236">
    <property type="component" value="Unassembled WGS sequence"/>
</dbReference>
<feature type="region of interest" description="Disordered" evidence="6">
    <location>
        <begin position="172"/>
        <end position="272"/>
    </location>
</feature>
<evidence type="ECO:0000313" key="9">
    <source>
        <dbReference type="Proteomes" id="UP000279236"/>
    </source>
</evidence>
<dbReference type="GeneID" id="39590576"/>
<feature type="transmembrane region" description="Helical" evidence="7">
    <location>
        <begin position="641"/>
        <end position="666"/>
    </location>
</feature>
<dbReference type="AlphaFoldDB" id="A0A427Y085"/>
<dbReference type="Pfam" id="PF05346">
    <property type="entry name" value="DUF747"/>
    <property type="match status" value="1"/>
</dbReference>
<evidence type="ECO:0000256" key="6">
    <source>
        <dbReference type="SAM" id="MobiDB-lite"/>
    </source>
</evidence>
<evidence type="ECO:0000256" key="3">
    <source>
        <dbReference type="ARBA" id="ARBA00022692"/>
    </source>
</evidence>
<feature type="region of interest" description="Disordered" evidence="6">
    <location>
        <begin position="1"/>
        <end position="37"/>
    </location>
</feature>
<evidence type="ECO:0000256" key="5">
    <source>
        <dbReference type="ARBA" id="ARBA00023136"/>
    </source>
</evidence>
<name>A0A427Y085_9TREE</name>
<evidence type="ECO:0000256" key="1">
    <source>
        <dbReference type="ARBA" id="ARBA00004141"/>
    </source>
</evidence>
<organism evidence="8 9">
    <name type="scientific">Apiotrichum porosum</name>
    <dbReference type="NCBI Taxonomy" id="105984"/>
    <lineage>
        <taxon>Eukaryota</taxon>
        <taxon>Fungi</taxon>
        <taxon>Dikarya</taxon>
        <taxon>Basidiomycota</taxon>
        <taxon>Agaricomycotina</taxon>
        <taxon>Tremellomycetes</taxon>
        <taxon>Trichosporonales</taxon>
        <taxon>Trichosporonaceae</taxon>
        <taxon>Apiotrichum</taxon>
    </lineage>
</organism>
<dbReference type="InterPro" id="IPR008010">
    <property type="entry name" value="Tatp1"/>
</dbReference>
<evidence type="ECO:0000256" key="4">
    <source>
        <dbReference type="ARBA" id="ARBA00022989"/>
    </source>
</evidence>
<feature type="region of interest" description="Disordered" evidence="6">
    <location>
        <begin position="726"/>
        <end position="823"/>
    </location>
</feature>
<comment type="similarity">
    <text evidence="2">Belongs to the TAPT1 family.</text>
</comment>
<protein>
    <recommendedName>
        <fullName evidence="10">DUF747-domain-containing protein</fullName>
    </recommendedName>
</protein>
<keyword evidence="9" id="KW-1185">Reference proteome</keyword>